<sequence>MNSRQITVGDQAWTVRVDGPQSRHSVLLLPDVDDRPDAYDQVCARLHNSDLRTYAVESIDGLDPVNITGLLDELELPWGVNIAGRGAGAALGWLVCSGGFGRFQSLVVADRGHPASPGADGVVPVPDTRPVEVPTTMLVTKNVPRSVADASGRYVYGEFRVVEIDVDDVAAEAATEFATEIVLRTSLW</sequence>
<keyword evidence="2" id="KW-1185">Reference proteome</keyword>
<dbReference type="EMBL" id="BAABJM010000002">
    <property type="protein sequence ID" value="GAA5056214.1"/>
    <property type="molecule type" value="Genomic_DNA"/>
</dbReference>
<protein>
    <submittedName>
        <fullName evidence="1">Alpha/beta hydrolase</fullName>
    </submittedName>
</protein>
<evidence type="ECO:0000313" key="1">
    <source>
        <dbReference type="EMBL" id="GAA5056214.1"/>
    </source>
</evidence>
<gene>
    <name evidence="1" type="ORF">GCM10023318_33370</name>
</gene>
<keyword evidence="1" id="KW-0378">Hydrolase</keyword>
<dbReference type="Proteomes" id="UP001500603">
    <property type="component" value="Unassembled WGS sequence"/>
</dbReference>
<evidence type="ECO:0000313" key="2">
    <source>
        <dbReference type="Proteomes" id="UP001500603"/>
    </source>
</evidence>
<proteinExistence type="predicted"/>
<name>A0ABP9KGM3_9NOCA</name>
<dbReference type="RefSeq" id="WP_345496286.1">
    <property type="nucleotide sequence ID" value="NZ_BAABJM010000002.1"/>
</dbReference>
<accession>A0ABP9KGM3</accession>
<comment type="caution">
    <text evidence="1">The sequence shown here is derived from an EMBL/GenBank/DDBJ whole genome shotgun (WGS) entry which is preliminary data.</text>
</comment>
<reference evidence="2" key="1">
    <citation type="journal article" date="2019" name="Int. J. Syst. Evol. Microbiol.">
        <title>The Global Catalogue of Microorganisms (GCM) 10K type strain sequencing project: providing services to taxonomists for standard genome sequencing and annotation.</title>
        <authorList>
            <consortium name="The Broad Institute Genomics Platform"/>
            <consortium name="The Broad Institute Genome Sequencing Center for Infectious Disease"/>
            <person name="Wu L."/>
            <person name="Ma J."/>
        </authorList>
    </citation>
    <scope>NUCLEOTIDE SEQUENCE [LARGE SCALE GENOMIC DNA]</scope>
    <source>
        <strain evidence="2">JCM 18298</strain>
    </source>
</reference>
<dbReference type="GO" id="GO:0016787">
    <property type="term" value="F:hydrolase activity"/>
    <property type="evidence" value="ECO:0007669"/>
    <property type="project" value="UniProtKB-KW"/>
</dbReference>
<organism evidence="1 2">
    <name type="scientific">Nocardia callitridis</name>
    <dbReference type="NCBI Taxonomy" id="648753"/>
    <lineage>
        <taxon>Bacteria</taxon>
        <taxon>Bacillati</taxon>
        <taxon>Actinomycetota</taxon>
        <taxon>Actinomycetes</taxon>
        <taxon>Mycobacteriales</taxon>
        <taxon>Nocardiaceae</taxon>
        <taxon>Nocardia</taxon>
    </lineage>
</organism>